<evidence type="ECO:0000313" key="2">
    <source>
        <dbReference type="Proteomes" id="UP000298355"/>
    </source>
</evidence>
<comment type="caution">
    <text evidence="1">The sequence shown here is derived from an EMBL/GenBank/DDBJ whole genome shotgun (WGS) entry which is preliminary data.</text>
</comment>
<organism evidence="1 2">
    <name type="scientific">Cryobacterium breve</name>
    <dbReference type="NCBI Taxonomy" id="1259258"/>
    <lineage>
        <taxon>Bacteria</taxon>
        <taxon>Bacillati</taxon>
        <taxon>Actinomycetota</taxon>
        <taxon>Actinomycetes</taxon>
        <taxon>Micrococcales</taxon>
        <taxon>Microbacteriaceae</taxon>
        <taxon>Cryobacterium</taxon>
    </lineage>
</organism>
<dbReference type="Proteomes" id="UP000298355">
    <property type="component" value="Unassembled WGS sequence"/>
</dbReference>
<dbReference type="RefSeq" id="WP_134362115.1">
    <property type="nucleotide sequence ID" value="NZ_SOGJ01000007.1"/>
</dbReference>
<proteinExistence type="predicted"/>
<name>A0ABY2J8F3_9MICO</name>
<gene>
    <name evidence="1" type="ORF">E3O65_02165</name>
</gene>
<keyword evidence="2" id="KW-1185">Reference proteome</keyword>
<protein>
    <submittedName>
        <fullName evidence="1">Uncharacterized protein</fullName>
    </submittedName>
</protein>
<evidence type="ECO:0000313" key="1">
    <source>
        <dbReference type="EMBL" id="TFD01121.1"/>
    </source>
</evidence>
<accession>A0ABY2J8F3</accession>
<dbReference type="EMBL" id="SOGJ01000007">
    <property type="protein sequence ID" value="TFD01121.1"/>
    <property type="molecule type" value="Genomic_DNA"/>
</dbReference>
<reference evidence="1 2" key="1">
    <citation type="submission" date="2019-03" db="EMBL/GenBank/DDBJ databases">
        <title>Genomics of glacier-inhabiting Cryobacterium strains.</title>
        <authorList>
            <person name="Liu Q."/>
            <person name="Xin Y.-H."/>
        </authorList>
    </citation>
    <scope>NUCLEOTIDE SEQUENCE [LARGE SCALE GENOMIC DNA]</scope>
    <source>
        <strain evidence="1 2">TMT4-23</strain>
    </source>
</reference>
<sequence>MCLTVGCTALRRHDRGSIAQTHHSVRASAPEVLGHVGAVERPEVAERADVRQHRAEVCSFGATFASLLVGSRPSRYSSLAPGAAIRATSSGSCPGGFRRLSDHRVVIIMTCLKPSTTTLREERTS</sequence>